<dbReference type="STRING" id="626887.J057_13041"/>
<sequence length="426" mass="45825">MFSKNAKFTTTTSLTPEKTSNQRNLVKGLVTAIGLALVTGPLSAQEGLSDDKVRIGVLSDMSGVYKALEGPGAVVAAQMAVEDFGGKIMDKPIEIVSADHQNKPDIGASTAREWIDADQVDMITALDNSSVALAVQGLASDKKVITMNTGAGTTALTEEQCTPYGIHYVYDTHALPVGTATAMVKNGGESWFFITADYAFGHSLQQNTADVVKELDGEVVGNVNAPLGTTDFSSYLLQAQSSGADVIGLANAGQDTVNAIKQANQFRIVQSGQKLAGMLVFITDVKSMGLDIAQGLQFTTAFVWNQDEEKQEWSQRFYDRHGAMPTMVQAGVYSAVTNYLKAIEEVGTDDSDAVRKQLGEMKLNDMFVKDGEILANGLMLHDMYLVEVKKPDESGDDWDLLRVVSTIPAEDAYIPLSETQCPLVNK</sequence>
<dbReference type="Proteomes" id="UP000013165">
    <property type="component" value="Unassembled WGS sequence"/>
</dbReference>
<dbReference type="InterPro" id="IPR051010">
    <property type="entry name" value="BCAA_transport"/>
</dbReference>
<dbReference type="RefSeq" id="WP_004580569.1">
    <property type="nucleotide sequence ID" value="NZ_AP028878.1"/>
</dbReference>
<dbReference type="eggNOG" id="COG0683">
    <property type="taxonomic scope" value="Bacteria"/>
</dbReference>
<keyword evidence="2" id="KW-0732">Signal</keyword>
<gene>
    <name evidence="4" type="ORF">J057_13041</name>
</gene>
<dbReference type="PANTHER" id="PTHR30483">
    <property type="entry name" value="LEUCINE-SPECIFIC-BINDING PROTEIN"/>
    <property type="match status" value="1"/>
</dbReference>
<organism evidence="4 5">
    <name type="scientific">Marinobacter nanhaiticus D15-8W</name>
    <dbReference type="NCBI Taxonomy" id="626887"/>
    <lineage>
        <taxon>Bacteria</taxon>
        <taxon>Pseudomonadati</taxon>
        <taxon>Pseudomonadota</taxon>
        <taxon>Gammaproteobacteria</taxon>
        <taxon>Pseudomonadales</taxon>
        <taxon>Marinobacteraceae</taxon>
        <taxon>Marinobacter</taxon>
    </lineage>
</organism>
<feature type="domain" description="Leucine-binding protein" evidence="3">
    <location>
        <begin position="52"/>
        <end position="389"/>
    </location>
</feature>
<dbReference type="OrthoDB" id="5794591at2"/>
<accession>N6X5D0</accession>
<proteinExistence type="inferred from homology"/>
<dbReference type="InterPro" id="IPR028081">
    <property type="entry name" value="Leu-bd"/>
</dbReference>
<dbReference type="Gene3D" id="3.40.50.2300">
    <property type="match status" value="2"/>
</dbReference>
<dbReference type="HOGENOM" id="CLU_027128_1_0_6"/>
<protein>
    <submittedName>
        <fullName evidence="4">ABC transporter substrate-binding protein</fullName>
    </submittedName>
</protein>
<evidence type="ECO:0000259" key="3">
    <source>
        <dbReference type="Pfam" id="PF13458"/>
    </source>
</evidence>
<keyword evidence="5" id="KW-1185">Reference proteome</keyword>
<name>N6X5D0_9GAMM</name>
<evidence type="ECO:0000313" key="4">
    <source>
        <dbReference type="EMBL" id="ENO16283.1"/>
    </source>
</evidence>
<comment type="similarity">
    <text evidence="1">Belongs to the leucine-binding protein family.</text>
</comment>
<dbReference type="AlphaFoldDB" id="N6X5D0"/>
<dbReference type="EMBL" id="APLQ01000011">
    <property type="protein sequence ID" value="ENO16283.1"/>
    <property type="molecule type" value="Genomic_DNA"/>
</dbReference>
<comment type="caution">
    <text evidence="4">The sequence shown here is derived from an EMBL/GenBank/DDBJ whole genome shotgun (WGS) entry which is preliminary data.</text>
</comment>
<dbReference type="Pfam" id="PF13458">
    <property type="entry name" value="Peripla_BP_6"/>
    <property type="match status" value="1"/>
</dbReference>
<dbReference type="CDD" id="cd06327">
    <property type="entry name" value="PBP1_SBP-like"/>
    <property type="match status" value="1"/>
</dbReference>
<dbReference type="InterPro" id="IPR028082">
    <property type="entry name" value="Peripla_BP_I"/>
</dbReference>
<evidence type="ECO:0000256" key="2">
    <source>
        <dbReference type="ARBA" id="ARBA00022729"/>
    </source>
</evidence>
<dbReference type="SUPFAM" id="SSF53822">
    <property type="entry name" value="Periplasmic binding protein-like I"/>
    <property type="match status" value="1"/>
</dbReference>
<dbReference type="PANTHER" id="PTHR30483:SF6">
    <property type="entry name" value="PERIPLASMIC BINDING PROTEIN OF ABC TRANSPORTER FOR NATURAL AMINO ACIDS"/>
    <property type="match status" value="1"/>
</dbReference>
<reference evidence="4 5" key="1">
    <citation type="journal article" date="2013" name="Genome Announc.">
        <title>Genome Sequence of the Polycyclic Aromatic Hydrocarbon-Degrading Bacterium Strain Marinobacter nanhaiticus D15-8WT.</title>
        <authorList>
            <person name="Cui Z."/>
            <person name="Gao W."/>
            <person name="Li Q."/>
            <person name="Xu G."/>
            <person name="Zheng L."/>
        </authorList>
    </citation>
    <scope>NUCLEOTIDE SEQUENCE [LARGE SCALE GENOMIC DNA]</scope>
    <source>
        <strain evidence="4 5">D15-8W</strain>
    </source>
</reference>
<evidence type="ECO:0000256" key="1">
    <source>
        <dbReference type="ARBA" id="ARBA00010062"/>
    </source>
</evidence>
<dbReference type="PATRIC" id="fig|626887.3.peg.2612"/>
<evidence type="ECO:0000313" key="5">
    <source>
        <dbReference type="Proteomes" id="UP000013165"/>
    </source>
</evidence>